<reference evidence="3" key="1">
    <citation type="journal article" date="2019" name="Int. J. Syst. Evol. Microbiol.">
        <title>The Global Catalogue of Microorganisms (GCM) 10K type strain sequencing project: providing services to taxonomists for standard genome sequencing and annotation.</title>
        <authorList>
            <consortium name="The Broad Institute Genomics Platform"/>
            <consortium name="The Broad Institute Genome Sequencing Center for Infectious Disease"/>
            <person name="Wu L."/>
            <person name="Ma J."/>
        </authorList>
    </citation>
    <scope>NUCLEOTIDE SEQUENCE [LARGE SCALE GENOMIC DNA]</scope>
    <source>
        <strain evidence="3">KCTC 32255</strain>
    </source>
</reference>
<proteinExistence type="predicted"/>
<dbReference type="InterPro" id="IPR045522">
    <property type="entry name" value="DUF6474"/>
</dbReference>
<evidence type="ECO:0000313" key="2">
    <source>
        <dbReference type="EMBL" id="MFC6865617.1"/>
    </source>
</evidence>
<protein>
    <submittedName>
        <fullName evidence="2">DUF6474 family protein</fullName>
    </submittedName>
</protein>
<comment type="caution">
    <text evidence="2">The sequence shown here is derived from an EMBL/GenBank/DDBJ whole genome shotgun (WGS) entry which is preliminary data.</text>
</comment>
<sequence>MARKKKEAPEAEHGFAAETLESLEKATKSKKLTKAAKREAKAAKKDRKAAKKAAKKSASATPTTQEAAHEEHALTAKKARQALTVTKVILPAVIPVVTPIAVRAAGACRDAYDKYQARKLGVAVDSLGEYSGHGAALHARIAGLSDGLNELRVGGTAEGVQFADEAAGTVRQLSSAVRAAEHMPPGRRKDAHRAIAAELEELEATLLHHLGV</sequence>
<dbReference type="RefSeq" id="WP_345392039.1">
    <property type="nucleotide sequence ID" value="NZ_BAABLA010000007.1"/>
</dbReference>
<feature type="region of interest" description="Disordered" evidence="1">
    <location>
        <begin position="1"/>
        <end position="73"/>
    </location>
</feature>
<feature type="compositionally biased region" description="Basic residues" evidence="1">
    <location>
        <begin position="44"/>
        <end position="55"/>
    </location>
</feature>
<evidence type="ECO:0000256" key="1">
    <source>
        <dbReference type="SAM" id="MobiDB-lite"/>
    </source>
</evidence>
<accession>A0ABW2BRG7</accession>
<gene>
    <name evidence="2" type="ORF">ACFQGD_00490</name>
</gene>
<evidence type="ECO:0000313" key="3">
    <source>
        <dbReference type="Proteomes" id="UP001596337"/>
    </source>
</evidence>
<keyword evidence="3" id="KW-1185">Reference proteome</keyword>
<dbReference type="Proteomes" id="UP001596337">
    <property type="component" value="Unassembled WGS sequence"/>
</dbReference>
<name>A0ABW2BRG7_9PSEU</name>
<dbReference type="Pfam" id="PF20079">
    <property type="entry name" value="DUF6474"/>
    <property type="match status" value="1"/>
</dbReference>
<organism evidence="2 3">
    <name type="scientific">Haloechinothrix salitolerans</name>
    <dbReference type="NCBI Taxonomy" id="926830"/>
    <lineage>
        <taxon>Bacteria</taxon>
        <taxon>Bacillati</taxon>
        <taxon>Actinomycetota</taxon>
        <taxon>Actinomycetes</taxon>
        <taxon>Pseudonocardiales</taxon>
        <taxon>Pseudonocardiaceae</taxon>
        <taxon>Haloechinothrix</taxon>
    </lineage>
</organism>
<dbReference type="EMBL" id="JBHSXX010000001">
    <property type="protein sequence ID" value="MFC6865617.1"/>
    <property type="molecule type" value="Genomic_DNA"/>
</dbReference>